<dbReference type="EMBL" id="WSES01000006">
    <property type="protein sequence ID" value="MVW62417.1"/>
    <property type="molecule type" value="Genomic_DNA"/>
</dbReference>
<dbReference type="InterPro" id="IPR001789">
    <property type="entry name" value="Sig_transdc_resp-reg_receiver"/>
</dbReference>
<feature type="domain" description="Response regulatory" evidence="8">
    <location>
        <begin position="5"/>
        <end position="119"/>
    </location>
</feature>
<evidence type="ECO:0000256" key="1">
    <source>
        <dbReference type="ARBA" id="ARBA00022553"/>
    </source>
</evidence>
<keyword evidence="10" id="KW-1185">Reference proteome</keyword>
<keyword evidence="2" id="KW-0902">Two-component regulatory system</keyword>
<dbReference type="Pfam" id="PF00072">
    <property type="entry name" value="Response_reg"/>
    <property type="match status" value="1"/>
</dbReference>
<evidence type="ECO:0000259" key="8">
    <source>
        <dbReference type="PROSITE" id="PS50110"/>
    </source>
</evidence>
<dbReference type="GO" id="GO:0006355">
    <property type="term" value="P:regulation of DNA-templated transcription"/>
    <property type="evidence" value="ECO:0007669"/>
    <property type="project" value="InterPro"/>
</dbReference>
<keyword evidence="5" id="KW-0804">Transcription</keyword>
<dbReference type="SMART" id="SM00421">
    <property type="entry name" value="HTH_LUXR"/>
    <property type="match status" value="1"/>
</dbReference>
<dbReference type="SUPFAM" id="SSF52172">
    <property type="entry name" value="CheY-like"/>
    <property type="match status" value="1"/>
</dbReference>
<organism evidence="9 10">
    <name type="scientific">Massilia cellulosiltytica</name>
    <dbReference type="NCBI Taxonomy" id="2683234"/>
    <lineage>
        <taxon>Bacteria</taxon>
        <taxon>Pseudomonadati</taxon>
        <taxon>Pseudomonadota</taxon>
        <taxon>Betaproteobacteria</taxon>
        <taxon>Burkholderiales</taxon>
        <taxon>Oxalobacteraceae</taxon>
        <taxon>Telluria group</taxon>
        <taxon>Massilia</taxon>
    </lineage>
</organism>
<dbReference type="PANTHER" id="PTHR44688">
    <property type="entry name" value="DNA-BINDING TRANSCRIPTIONAL ACTIVATOR DEVR_DOSR"/>
    <property type="match status" value="1"/>
</dbReference>
<dbReference type="InterPro" id="IPR036388">
    <property type="entry name" value="WH-like_DNA-bd_sf"/>
</dbReference>
<dbReference type="InterPro" id="IPR000792">
    <property type="entry name" value="Tscrpt_reg_LuxR_C"/>
</dbReference>
<evidence type="ECO:0000256" key="4">
    <source>
        <dbReference type="ARBA" id="ARBA00023125"/>
    </source>
</evidence>
<dbReference type="GO" id="GO:0003677">
    <property type="term" value="F:DNA binding"/>
    <property type="evidence" value="ECO:0007669"/>
    <property type="project" value="UniProtKB-KW"/>
</dbReference>
<feature type="domain" description="HTH luxR-type" evidence="7">
    <location>
        <begin position="135"/>
        <end position="200"/>
    </location>
</feature>
<dbReference type="PRINTS" id="PR00038">
    <property type="entry name" value="HTHLUXR"/>
</dbReference>
<comment type="caution">
    <text evidence="9">The sequence shown here is derived from an EMBL/GenBank/DDBJ whole genome shotgun (WGS) entry which is preliminary data.</text>
</comment>
<evidence type="ECO:0000256" key="3">
    <source>
        <dbReference type="ARBA" id="ARBA00023015"/>
    </source>
</evidence>
<dbReference type="PROSITE" id="PS50110">
    <property type="entry name" value="RESPONSE_REGULATORY"/>
    <property type="match status" value="1"/>
</dbReference>
<gene>
    <name evidence="9" type="ORF">GPY61_21020</name>
</gene>
<keyword evidence="3" id="KW-0805">Transcription regulation</keyword>
<dbReference type="Pfam" id="PF00196">
    <property type="entry name" value="GerE"/>
    <property type="match status" value="1"/>
</dbReference>
<reference evidence="9 10" key="1">
    <citation type="submission" date="2019-12" db="EMBL/GenBank/DDBJ databases">
        <authorList>
            <person name="Li C."/>
            <person name="Zhao J."/>
        </authorList>
    </citation>
    <scope>NUCLEOTIDE SEQUENCE [LARGE SCALE GENOMIC DNA]</scope>
    <source>
        <strain evidence="9 10">NEAU-DD11</strain>
    </source>
</reference>
<dbReference type="InterPro" id="IPR011006">
    <property type="entry name" value="CheY-like_superfamily"/>
</dbReference>
<evidence type="ECO:0000256" key="6">
    <source>
        <dbReference type="PROSITE-ProRule" id="PRU00169"/>
    </source>
</evidence>
<dbReference type="Gene3D" id="3.40.50.2300">
    <property type="match status" value="1"/>
</dbReference>
<dbReference type="AlphaFoldDB" id="A0A7X3K9C7"/>
<dbReference type="FunFam" id="3.40.50.2300:FF:000018">
    <property type="entry name" value="DNA-binding transcriptional regulator NtrC"/>
    <property type="match status" value="1"/>
</dbReference>
<dbReference type="GO" id="GO:0000160">
    <property type="term" value="P:phosphorelay signal transduction system"/>
    <property type="evidence" value="ECO:0007669"/>
    <property type="project" value="UniProtKB-KW"/>
</dbReference>
<keyword evidence="4" id="KW-0238">DNA-binding</keyword>
<proteinExistence type="predicted"/>
<dbReference type="Gene3D" id="1.10.10.10">
    <property type="entry name" value="Winged helix-like DNA-binding domain superfamily/Winged helix DNA-binding domain"/>
    <property type="match status" value="1"/>
</dbReference>
<feature type="modified residue" description="4-aspartylphosphate" evidence="6">
    <location>
        <position position="54"/>
    </location>
</feature>
<sequence>MGERMVMVVDDDANVRSGLEDLLEAEGYDVRAFADAADFLVQPAPPVPACLILDMQMPQLDGMSVLQHMAERHLALPVIFLTGHGTIPLSVAAMKAGANEFLTKPVDPDALLAAVDEALASDVSRIAQRSEVDELARRHAQLTPREREVFGLAIGGLLNKQIADEMGISEIMAKVHKRNLMQKMQTRTLAELVRMAEKLGIASVRSR</sequence>
<dbReference type="Proteomes" id="UP000443353">
    <property type="component" value="Unassembled WGS sequence"/>
</dbReference>
<evidence type="ECO:0000259" key="7">
    <source>
        <dbReference type="PROSITE" id="PS50043"/>
    </source>
</evidence>
<accession>A0A7X3K9C7</accession>
<name>A0A7X3K9C7_9BURK</name>
<protein>
    <submittedName>
        <fullName evidence="9">Response regulator</fullName>
    </submittedName>
</protein>
<dbReference type="SMART" id="SM00448">
    <property type="entry name" value="REC"/>
    <property type="match status" value="1"/>
</dbReference>
<evidence type="ECO:0000313" key="10">
    <source>
        <dbReference type="Proteomes" id="UP000443353"/>
    </source>
</evidence>
<evidence type="ECO:0000256" key="5">
    <source>
        <dbReference type="ARBA" id="ARBA00023163"/>
    </source>
</evidence>
<evidence type="ECO:0000256" key="2">
    <source>
        <dbReference type="ARBA" id="ARBA00023012"/>
    </source>
</evidence>
<dbReference type="SUPFAM" id="SSF46894">
    <property type="entry name" value="C-terminal effector domain of the bipartite response regulators"/>
    <property type="match status" value="1"/>
</dbReference>
<dbReference type="InterPro" id="IPR016032">
    <property type="entry name" value="Sig_transdc_resp-reg_C-effctor"/>
</dbReference>
<dbReference type="RefSeq" id="WP_160409901.1">
    <property type="nucleotide sequence ID" value="NZ_WSES01000006.1"/>
</dbReference>
<evidence type="ECO:0000313" key="9">
    <source>
        <dbReference type="EMBL" id="MVW62417.1"/>
    </source>
</evidence>
<dbReference type="PANTHER" id="PTHR44688:SF16">
    <property type="entry name" value="DNA-BINDING TRANSCRIPTIONAL ACTIVATOR DEVR_DOSR"/>
    <property type="match status" value="1"/>
</dbReference>
<dbReference type="PROSITE" id="PS50043">
    <property type="entry name" value="HTH_LUXR_2"/>
    <property type="match status" value="1"/>
</dbReference>
<dbReference type="CDD" id="cd06170">
    <property type="entry name" value="LuxR_C_like"/>
    <property type="match status" value="1"/>
</dbReference>
<keyword evidence="1 6" id="KW-0597">Phosphoprotein</keyword>